<evidence type="ECO:0000259" key="5">
    <source>
        <dbReference type="Pfam" id="PF02934"/>
    </source>
</evidence>
<dbReference type="InterPro" id="IPR017958">
    <property type="entry name" value="Gln-tRNA_amidoTrfase_suB_CS"/>
</dbReference>
<organism evidence="6 7">
    <name type="scientific">Aduncisulcus paluster</name>
    <dbReference type="NCBI Taxonomy" id="2918883"/>
    <lineage>
        <taxon>Eukaryota</taxon>
        <taxon>Metamonada</taxon>
        <taxon>Carpediemonas-like organisms</taxon>
        <taxon>Aduncisulcus</taxon>
    </lineage>
</organism>
<keyword evidence="3" id="KW-0067">ATP-binding</keyword>
<proteinExistence type="predicted"/>
<evidence type="ECO:0000313" key="7">
    <source>
        <dbReference type="Proteomes" id="UP001057375"/>
    </source>
</evidence>
<keyword evidence="4" id="KW-0648">Protein biosynthesis</keyword>
<evidence type="ECO:0000256" key="1">
    <source>
        <dbReference type="ARBA" id="ARBA00022598"/>
    </source>
</evidence>
<dbReference type="EMBL" id="BQXS01009916">
    <property type="protein sequence ID" value="GKT32097.1"/>
    <property type="molecule type" value="Genomic_DNA"/>
</dbReference>
<evidence type="ECO:0000256" key="4">
    <source>
        <dbReference type="ARBA" id="ARBA00022917"/>
    </source>
</evidence>
<protein>
    <submittedName>
        <fullName evidence="6">Aspartyl/glutamyl-tRNA(Asn/Gln) amidotransferase subunit B</fullName>
    </submittedName>
</protein>
<keyword evidence="7" id="KW-1185">Reference proteome</keyword>
<dbReference type="SUPFAM" id="SSF55931">
    <property type="entry name" value="Glutamine synthetase/guanido kinase"/>
    <property type="match status" value="1"/>
</dbReference>
<sequence length="220" mass="25083">YQISQFDMPICEGGEIKFELDGKEKTVGITRIHIEEDPGKMIHTDDGVSLVDYNRSGVALIEIVTEPDIRSAEEAVAFLKTLKSILQYSEISDCKMEQGSLRCDANISIRDHGESVLNTKVEIKNLNSFKEVGKALQKEYKRQSDLTRFGEGHKIKQETRKWDAAKGRTMTMRTKEDAHDYRFFPEPDLPPIILEKAQIEAAHHALPELPDAKRTRFHDV</sequence>
<reference evidence="6" key="1">
    <citation type="submission" date="2022-03" db="EMBL/GenBank/DDBJ databases">
        <title>Draft genome sequence of Aduncisulcus paluster, a free-living microaerophilic Fornicata.</title>
        <authorList>
            <person name="Yuyama I."/>
            <person name="Kume K."/>
            <person name="Tamura T."/>
            <person name="Inagaki Y."/>
            <person name="Hashimoto T."/>
        </authorList>
    </citation>
    <scope>NUCLEOTIDE SEQUENCE</scope>
    <source>
        <strain evidence="6">NY0171</strain>
    </source>
</reference>
<dbReference type="PROSITE" id="PS01234">
    <property type="entry name" value="GATB"/>
    <property type="match status" value="1"/>
</dbReference>
<feature type="non-terminal residue" evidence="6">
    <location>
        <position position="1"/>
    </location>
</feature>
<feature type="non-terminal residue" evidence="6">
    <location>
        <position position="220"/>
    </location>
</feature>
<evidence type="ECO:0000313" key="6">
    <source>
        <dbReference type="EMBL" id="GKT32097.1"/>
    </source>
</evidence>
<evidence type="ECO:0000256" key="2">
    <source>
        <dbReference type="ARBA" id="ARBA00022741"/>
    </source>
</evidence>
<feature type="domain" description="Aspartyl/Glutamyl-tRNA(Gln) amidotransferase subunit B/E catalytic" evidence="5">
    <location>
        <begin position="1"/>
        <end position="199"/>
    </location>
</feature>
<keyword evidence="2" id="KW-0547">Nucleotide-binding</keyword>
<dbReference type="PANTHER" id="PTHR11659:SF0">
    <property type="entry name" value="GLUTAMYL-TRNA(GLN) AMIDOTRANSFERASE SUBUNIT B, MITOCHONDRIAL"/>
    <property type="match status" value="1"/>
</dbReference>
<accession>A0ABQ5KHV3</accession>
<gene>
    <name evidence="6" type="ORF">ADUPG1_006336</name>
</gene>
<dbReference type="Proteomes" id="UP001057375">
    <property type="component" value="Unassembled WGS sequence"/>
</dbReference>
<dbReference type="InterPro" id="IPR017959">
    <property type="entry name" value="Asn/Gln-tRNA_amidoTrfase_suB/E"/>
</dbReference>
<comment type="caution">
    <text evidence="6">The sequence shown here is derived from an EMBL/GenBank/DDBJ whole genome shotgun (WGS) entry which is preliminary data.</text>
</comment>
<dbReference type="Pfam" id="PF02934">
    <property type="entry name" value="GatB_N"/>
    <property type="match status" value="1"/>
</dbReference>
<name>A0ABQ5KHV3_9EUKA</name>
<dbReference type="PANTHER" id="PTHR11659">
    <property type="entry name" value="GLUTAMYL-TRNA GLN AMIDOTRANSFERASE SUBUNIT B MITOCHONDRIAL AND PROKARYOTIC PET112-RELATED"/>
    <property type="match status" value="1"/>
</dbReference>
<dbReference type="InterPro" id="IPR006075">
    <property type="entry name" value="Asn/Gln-tRNA_Trfase_suB/E_cat"/>
</dbReference>
<evidence type="ECO:0000256" key="3">
    <source>
        <dbReference type="ARBA" id="ARBA00022840"/>
    </source>
</evidence>
<dbReference type="InterPro" id="IPR014746">
    <property type="entry name" value="Gln_synth/guanido_kin_cat_dom"/>
</dbReference>
<keyword evidence="1" id="KW-0436">Ligase</keyword>